<feature type="non-terminal residue" evidence="1">
    <location>
        <position position="1"/>
    </location>
</feature>
<dbReference type="AlphaFoldDB" id="X1FI98"/>
<accession>X1FI98</accession>
<organism evidence="1">
    <name type="scientific">marine sediment metagenome</name>
    <dbReference type="NCBI Taxonomy" id="412755"/>
    <lineage>
        <taxon>unclassified sequences</taxon>
        <taxon>metagenomes</taxon>
        <taxon>ecological metagenomes</taxon>
    </lineage>
</organism>
<sequence length="53" mass="6028">NDAYKKLETNPTKNIAILLKFEKEETPQIITQKEVILTKEIRKKSQIGLIGCG</sequence>
<evidence type="ECO:0000313" key="1">
    <source>
        <dbReference type="EMBL" id="GAH29114.1"/>
    </source>
</evidence>
<comment type="caution">
    <text evidence="1">The sequence shown here is derived from an EMBL/GenBank/DDBJ whole genome shotgun (WGS) entry which is preliminary data.</text>
</comment>
<feature type="non-terminal residue" evidence="1">
    <location>
        <position position="53"/>
    </location>
</feature>
<reference evidence="1" key="1">
    <citation type="journal article" date="2014" name="Front. Microbiol.">
        <title>High frequency of phylogenetically diverse reductive dehalogenase-homologous genes in deep subseafloor sedimentary metagenomes.</title>
        <authorList>
            <person name="Kawai M."/>
            <person name="Futagami T."/>
            <person name="Toyoda A."/>
            <person name="Takaki Y."/>
            <person name="Nishi S."/>
            <person name="Hori S."/>
            <person name="Arai W."/>
            <person name="Tsubouchi T."/>
            <person name="Morono Y."/>
            <person name="Uchiyama I."/>
            <person name="Ito T."/>
            <person name="Fujiyama A."/>
            <person name="Inagaki F."/>
            <person name="Takami H."/>
        </authorList>
    </citation>
    <scope>NUCLEOTIDE SEQUENCE</scope>
    <source>
        <strain evidence="1">Expedition CK06-06</strain>
    </source>
</reference>
<proteinExistence type="predicted"/>
<gene>
    <name evidence="1" type="ORF">S01H4_66976</name>
</gene>
<name>X1FI98_9ZZZZ</name>
<dbReference type="EMBL" id="BART01041805">
    <property type="protein sequence ID" value="GAH29114.1"/>
    <property type="molecule type" value="Genomic_DNA"/>
</dbReference>
<protein>
    <submittedName>
        <fullName evidence="1">Uncharacterized protein</fullName>
    </submittedName>
</protein>